<protein>
    <submittedName>
        <fullName evidence="1">Uncharacterized protein</fullName>
    </submittedName>
</protein>
<gene>
    <name evidence="1" type="ORF">HJC23_001102</name>
</gene>
<dbReference type="AlphaFoldDB" id="A0ABD3QKY1"/>
<keyword evidence="2" id="KW-1185">Reference proteome</keyword>
<evidence type="ECO:0000313" key="1">
    <source>
        <dbReference type="EMBL" id="KAL3800181.1"/>
    </source>
</evidence>
<proteinExistence type="predicted"/>
<name>A0ABD3QKY1_9STRA</name>
<dbReference type="EMBL" id="JABMIG020000034">
    <property type="protein sequence ID" value="KAL3800181.1"/>
    <property type="molecule type" value="Genomic_DNA"/>
</dbReference>
<sequence>MEFWCSRDDDEGQRSGKCCSQNHYAGRRIHSIMGTSYNTLAACMHKSRQESSRAYKVFSNAGSALSEYNNRELFCSTTRAPKIGLPKPFGRGLARVIGSKTADR</sequence>
<accession>A0ABD3QKY1</accession>
<reference evidence="1 2" key="1">
    <citation type="journal article" date="2020" name="G3 (Bethesda)">
        <title>Improved Reference Genome for Cyclotella cryptica CCMP332, a Model for Cell Wall Morphogenesis, Salinity Adaptation, and Lipid Production in Diatoms (Bacillariophyta).</title>
        <authorList>
            <person name="Roberts W.R."/>
            <person name="Downey K.M."/>
            <person name="Ruck E.C."/>
            <person name="Traller J.C."/>
            <person name="Alverson A.J."/>
        </authorList>
    </citation>
    <scope>NUCLEOTIDE SEQUENCE [LARGE SCALE GENOMIC DNA]</scope>
    <source>
        <strain evidence="1 2">CCMP332</strain>
    </source>
</reference>
<organism evidence="1 2">
    <name type="scientific">Cyclotella cryptica</name>
    <dbReference type="NCBI Taxonomy" id="29204"/>
    <lineage>
        <taxon>Eukaryota</taxon>
        <taxon>Sar</taxon>
        <taxon>Stramenopiles</taxon>
        <taxon>Ochrophyta</taxon>
        <taxon>Bacillariophyta</taxon>
        <taxon>Coscinodiscophyceae</taxon>
        <taxon>Thalassiosirophycidae</taxon>
        <taxon>Stephanodiscales</taxon>
        <taxon>Stephanodiscaceae</taxon>
        <taxon>Cyclotella</taxon>
    </lineage>
</organism>
<dbReference type="Proteomes" id="UP001516023">
    <property type="component" value="Unassembled WGS sequence"/>
</dbReference>
<evidence type="ECO:0000313" key="2">
    <source>
        <dbReference type="Proteomes" id="UP001516023"/>
    </source>
</evidence>
<comment type="caution">
    <text evidence="1">The sequence shown here is derived from an EMBL/GenBank/DDBJ whole genome shotgun (WGS) entry which is preliminary data.</text>
</comment>